<gene>
    <name evidence="6" type="ORF">AB5J49_46630</name>
</gene>
<dbReference type="InterPro" id="IPR001613">
    <property type="entry name" value="Flavin_amine_oxidase"/>
</dbReference>
<dbReference type="PANTHER" id="PTHR43563">
    <property type="entry name" value="AMINE OXIDASE"/>
    <property type="match status" value="1"/>
</dbReference>
<dbReference type="InterPro" id="IPR036188">
    <property type="entry name" value="FAD/NAD-bd_sf"/>
</dbReference>
<evidence type="ECO:0000256" key="1">
    <source>
        <dbReference type="ARBA" id="ARBA00001974"/>
    </source>
</evidence>
<evidence type="ECO:0000256" key="2">
    <source>
        <dbReference type="ARBA" id="ARBA00005995"/>
    </source>
</evidence>
<proteinExistence type="inferred from homology"/>
<dbReference type="InterPro" id="IPR050703">
    <property type="entry name" value="Flavin_MAO"/>
</dbReference>
<comment type="similarity">
    <text evidence="2">Belongs to the flavin monoamine oxidase family.</text>
</comment>
<dbReference type="EMBL" id="CP163439">
    <property type="protein sequence ID" value="XDQ40219.1"/>
    <property type="molecule type" value="Genomic_DNA"/>
</dbReference>
<organism evidence="6">
    <name type="scientific">Streptomyces sp. R28</name>
    <dbReference type="NCBI Taxonomy" id="3238628"/>
    <lineage>
        <taxon>Bacteria</taxon>
        <taxon>Bacillati</taxon>
        <taxon>Actinomycetota</taxon>
        <taxon>Actinomycetes</taxon>
        <taxon>Kitasatosporales</taxon>
        <taxon>Streptomycetaceae</taxon>
        <taxon>Streptomyces</taxon>
    </lineage>
</organism>
<feature type="domain" description="Amine oxidase" evidence="5">
    <location>
        <begin position="19"/>
        <end position="457"/>
    </location>
</feature>
<dbReference type="SUPFAM" id="SSF51905">
    <property type="entry name" value="FAD/NAD(P)-binding domain"/>
    <property type="match status" value="1"/>
</dbReference>
<comment type="cofactor">
    <cofactor evidence="1">
        <name>FAD</name>
        <dbReference type="ChEBI" id="CHEBI:57692"/>
    </cofactor>
</comment>
<accession>A0AB39QGT6</accession>
<evidence type="ECO:0000256" key="4">
    <source>
        <dbReference type="PIRSR" id="PIRSR601613-1"/>
    </source>
</evidence>
<dbReference type="InterPro" id="IPR002937">
    <property type="entry name" value="Amino_oxidase"/>
</dbReference>
<feature type="binding site" evidence="4">
    <location>
        <position position="433"/>
    </location>
    <ligand>
        <name>FAD</name>
        <dbReference type="ChEBI" id="CHEBI:57692"/>
    </ligand>
</feature>
<dbReference type="Gene3D" id="3.50.50.60">
    <property type="entry name" value="FAD/NAD(P)-binding domain"/>
    <property type="match status" value="1"/>
</dbReference>
<evidence type="ECO:0000256" key="3">
    <source>
        <dbReference type="ARBA" id="ARBA00023002"/>
    </source>
</evidence>
<dbReference type="SUPFAM" id="SSF54373">
    <property type="entry name" value="FAD-linked reductases, C-terminal domain"/>
    <property type="match status" value="1"/>
</dbReference>
<dbReference type="Gene3D" id="1.10.405.10">
    <property type="entry name" value="Guanine Nucleotide Dissociation Inhibitor, domain 1"/>
    <property type="match status" value="1"/>
</dbReference>
<feature type="binding site" evidence="4">
    <location>
        <position position="20"/>
    </location>
    <ligand>
        <name>FAD</name>
        <dbReference type="ChEBI" id="CHEBI:57692"/>
    </ligand>
</feature>
<name>A0AB39QGT6_9ACTN</name>
<dbReference type="PRINTS" id="PR00757">
    <property type="entry name" value="AMINEOXDASEF"/>
</dbReference>
<feature type="binding site" evidence="4">
    <location>
        <position position="235"/>
    </location>
    <ligand>
        <name>FAD</name>
        <dbReference type="ChEBI" id="CHEBI:57692"/>
    </ligand>
</feature>
<dbReference type="AlphaFoldDB" id="A0AB39QGT6"/>
<feature type="binding site" evidence="4">
    <location>
        <position position="346"/>
    </location>
    <ligand>
        <name>substrate</name>
    </ligand>
</feature>
<dbReference type="GO" id="GO:0016491">
    <property type="term" value="F:oxidoreductase activity"/>
    <property type="evidence" value="ECO:0007669"/>
    <property type="project" value="UniProtKB-KW"/>
</dbReference>
<dbReference type="Pfam" id="PF01593">
    <property type="entry name" value="Amino_oxidase"/>
    <property type="match status" value="1"/>
</dbReference>
<protein>
    <submittedName>
        <fullName evidence="6">Flavin monoamine oxidase family protein</fullName>
    </submittedName>
</protein>
<sequence length="464" mass="48901">MTAPTPVRQTDLVVVGAGLSGLTAAAELRAHGRNPLVLEADDRIGGRTLSHVVAGQFLDAGGAYTGDRHSEVRALAARLGVRLQATEAPGSALFDLRGRVSRADSRTPPYNALAVGDLLELLDDLAVEVDPEAPGAHPDAAELDRQTVAEWADRHLTHPDARLFVDLLVGEMLASDSDELSMLHLLFYLRSGGGAHYLTAFTGGAQQDRFVGGAHLLCSRLAASLDEPPQVRTPVTEIRTDLPGRRLMVLGPNIAVECAHAVVAIPPGPAARIAVGPAEALPGGGSGGGPAGARPRGGVVKLHIVYDRPFWTEADLSGWVTADRGLVRYLIDDSAGRDGLGVLIAFVTGSCAATYAAQPLDKRRAEVLGCLSRWFGAPVALPLSYMEQDWRSQRFVEGCYAAVPEPGWWAKSGGAAFGRPPVDDDRIAWAGTERSPAFYGHLEGAVRSGRAAARSILGDDQGHG</sequence>
<feature type="binding site" evidence="4">
    <location>
        <begin position="39"/>
        <end position="40"/>
    </location>
    <ligand>
        <name>FAD</name>
        <dbReference type="ChEBI" id="CHEBI:57692"/>
    </ligand>
</feature>
<dbReference type="PANTHER" id="PTHR43563:SF1">
    <property type="entry name" value="AMINE OXIDASE [FLAVIN-CONTAINING] B"/>
    <property type="match status" value="1"/>
</dbReference>
<dbReference type="Gene3D" id="3.90.660.10">
    <property type="match status" value="1"/>
</dbReference>
<reference evidence="6" key="1">
    <citation type="submission" date="2024-07" db="EMBL/GenBank/DDBJ databases">
        <authorList>
            <person name="Yu S.T."/>
        </authorList>
    </citation>
    <scope>NUCLEOTIDE SEQUENCE</scope>
    <source>
        <strain evidence="6">R28</strain>
    </source>
</reference>
<evidence type="ECO:0000259" key="5">
    <source>
        <dbReference type="Pfam" id="PF01593"/>
    </source>
</evidence>
<keyword evidence="3" id="KW-0560">Oxidoreductase</keyword>
<dbReference type="RefSeq" id="WP_369174925.1">
    <property type="nucleotide sequence ID" value="NZ_CP163439.1"/>
</dbReference>
<evidence type="ECO:0000313" key="6">
    <source>
        <dbReference type="EMBL" id="XDQ40219.1"/>
    </source>
</evidence>